<comment type="catalytic activity">
    <reaction evidence="15">
        <text>a very-long-chain 2,3-saturated fatty acyl-CoA + NADP(+) = a very-long-chain (2E)-enoyl-CoA + NADPH + H(+)</text>
        <dbReference type="Rhea" id="RHEA:14473"/>
        <dbReference type="ChEBI" id="CHEBI:15378"/>
        <dbReference type="ChEBI" id="CHEBI:57783"/>
        <dbReference type="ChEBI" id="CHEBI:58349"/>
        <dbReference type="ChEBI" id="CHEBI:83724"/>
        <dbReference type="ChEBI" id="CHEBI:83728"/>
        <dbReference type="EC" id="1.3.1.93"/>
    </reaction>
</comment>
<dbReference type="Gene3D" id="3.10.20.90">
    <property type="entry name" value="Phosphatidylinositol 3-kinase Catalytic Subunit, Chain A, domain 1"/>
    <property type="match status" value="1"/>
</dbReference>
<accession>A0A2L2XYX4</accession>
<keyword evidence="6" id="KW-0812">Transmembrane</keyword>
<evidence type="ECO:0000256" key="8">
    <source>
        <dbReference type="ARBA" id="ARBA00022832"/>
    </source>
</evidence>
<reference evidence="18" key="1">
    <citation type="journal article" date="2016" name="Mol. Ecol. Resour.">
        <title>Evaluation of the impact of RNA preservation methods of spiders for de novo transcriptome assembly.</title>
        <authorList>
            <person name="Kono N."/>
            <person name="Nakamura H."/>
            <person name="Ito Y."/>
            <person name="Tomita M."/>
            <person name="Arakawa K."/>
        </authorList>
    </citation>
    <scope>NUCLEOTIDE SEQUENCE</scope>
    <source>
        <tissue evidence="18">Whole body</tissue>
    </source>
</reference>
<dbReference type="Pfam" id="PF21696">
    <property type="entry name" value="TECR_N"/>
    <property type="match status" value="1"/>
</dbReference>
<keyword evidence="10" id="KW-1133">Transmembrane helix</keyword>
<evidence type="ECO:0000256" key="15">
    <source>
        <dbReference type="ARBA" id="ARBA00051495"/>
    </source>
</evidence>
<dbReference type="InterPro" id="IPR001104">
    <property type="entry name" value="3-oxo-5_a-steroid_4-DH_C"/>
</dbReference>
<feature type="domain" description="Ubiquitin-like" evidence="17">
    <location>
        <begin position="1"/>
        <end position="75"/>
    </location>
</feature>
<evidence type="ECO:0000256" key="16">
    <source>
        <dbReference type="ARBA" id="ARBA00058640"/>
    </source>
</evidence>
<organism evidence="18">
    <name type="scientific">Parasteatoda tepidariorum</name>
    <name type="common">Common house spider</name>
    <name type="synonym">Achaearanea tepidariorum</name>
    <dbReference type="NCBI Taxonomy" id="114398"/>
    <lineage>
        <taxon>Eukaryota</taxon>
        <taxon>Metazoa</taxon>
        <taxon>Ecdysozoa</taxon>
        <taxon>Arthropoda</taxon>
        <taxon>Chelicerata</taxon>
        <taxon>Arachnida</taxon>
        <taxon>Araneae</taxon>
        <taxon>Araneomorphae</taxon>
        <taxon>Entelegynae</taxon>
        <taxon>Araneoidea</taxon>
        <taxon>Theridiidae</taxon>
        <taxon>Parasteatoda</taxon>
    </lineage>
</organism>
<dbReference type="Pfam" id="PF02544">
    <property type="entry name" value="Steroid_dh"/>
    <property type="match status" value="1"/>
</dbReference>
<keyword evidence="12" id="KW-0443">Lipid metabolism</keyword>
<evidence type="ECO:0000256" key="13">
    <source>
        <dbReference type="ARBA" id="ARBA00023136"/>
    </source>
</evidence>
<sequence length="303" mass="34587">MEVEILQSGSGKVVAHLSDLSPASTVYDVKKEIHKLKKKLHPSRQALKLDQRGKFLNDRLSLDSVEFKGQKQLYLKDLGPQIGWKTVFLLEYAGPLVLYVLTYCRPAILYGADASKKMHPVIHIAVVCWVIHYSKRLLETLFVHRFSHATMPFGNLFKNCSYYWLFGLYIGYYCNHPLYTPPSYGDVQIYGALATFIIAELGNLSIHLALRNLRPPGTTERKIPVPTGNPLTSLFNFVSCPNYTYEYLAWLSFTLMTQTLPAGLFTLAGLYQMSVWALGKHRNYKKEFPNYPRGRKAIIPFLL</sequence>
<dbReference type="PROSITE" id="PS50244">
    <property type="entry name" value="S5A_REDUCTASE"/>
    <property type="match status" value="1"/>
</dbReference>
<dbReference type="EC" id="1.3.1.93" evidence="4"/>
<evidence type="ECO:0000256" key="9">
    <source>
        <dbReference type="ARBA" id="ARBA00022857"/>
    </source>
</evidence>
<name>A0A2L2XYX4_PARTP</name>
<evidence type="ECO:0000256" key="1">
    <source>
        <dbReference type="ARBA" id="ARBA00004477"/>
    </source>
</evidence>
<keyword evidence="14" id="KW-0275">Fatty acid biosynthesis</keyword>
<evidence type="ECO:0000256" key="7">
    <source>
        <dbReference type="ARBA" id="ARBA00022824"/>
    </source>
</evidence>
<dbReference type="FunFam" id="3.10.20.90:FF:000131">
    <property type="entry name" value="trans-2,3-enoyl-CoA reductase-like"/>
    <property type="match status" value="1"/>
</dbReference>
<evidence type="ECO:0000313" key="18">
    <source>
        <dbReference type="EMBL" id="LAA00210.1"/>
    </source>
</evidence>
<evidence type="ECO:0000256" key="10">
    <source>
        <dbReference type="ARBA" id="ARBA00022989"/>
    </source>
</evidence>
<dbReference type="OrthoDB" id="540503at2759"/>
<evidence type="ECO:0000256" key="4">
    <source>
        <dbReference type="ARBA" id="ARBA00012530"/>
    </source>
</evidence>
<dbReference type="SUPFAM" id="SSF54236">
    <property type="entry name" value="Ubiquitin-like"/>
    <property type="match status" value="1"/>
</dbReference>
<comment type="function">
    <text evidence="16">Catalyzes the last of the four reactions of the long-chain fatty acids elongation cycle. This endoplasmic reticulum-bound enzymatic process, allows the addition of 2 carbons to the chain of long- and very long-chain fatty acids/VLCFAs per cycle. This enzyme reduces the trans-2,3-enoyl-CoA fatty acid intermediate to an acyl-CoA that can be further elongated by entering a new cycle of elongation. Thereby, it participates in the production of VLCFAs of different chain lengths that are involved in multiple biological processes as precursors of membrane lipids and lipid mediators.</text>
</comment>
<evidence type="ECO:0000256" key="3">
    <source>
        <dbReference type="ARBA" id="ARBA00007742"/>
    </source>
</evidence>
<dbReference type="InterPro" id="IPR000626">
    <property type="entry name" value="Ubiquitin-like_dom"/>
</dbReference>
<dbReference type="FunFam" id="1.20.120.1630:FF:000010">
    <property type="entry name" value="Steroid alpha reductase family protein"/>
    <property type="match status" value="1"/>
</dbReference>
<comment type="subcellular location">
    <subcellularLocation>
        <location evidence="1">Endoplasmic reticulum membrane</location>
        <topology evidence="1">Multi-pass membrane protein</topology>
    </subcellularLocation>
</comment>
<dbReference type="InterPro" id="IPR049127">
    <property type="entry name" value="TECR-like_N"/>
</dbReference>
<keyword evidence="8" id="KW-0276">Fatty acid metabolism</keyword>
<dbReference type="EMBL" id="IAAA01005952">
    <property type="protein sequence ID" value="LAA00213.1"/>
    <property type="molecule type" value="mRNA"/>
</dbReference>
<dbReference type="GO" id="GO:0042761">
    <property type="term" value="P:very long-chain fatty acid biosynthetic process"/>
    <property type="evidence" value="ECO:0007669"/>
    <property type="project" value="TreeGrafter"/>
</dbReference>
<dbReference type="GO" id="GO:0102758">
    <property type="term" value="F:very-long-chain enoyl-CoA reductase activity"/>
    <property type="evidence" value="ECO:0007669"/>
    <property type="project" value="UniProtKB-EC"/>
</dbReference>
<evidence type="ECO:0000256" key="2">
    <source>
        <dbReference type="ARBA" id="ARBA00005194"/>
    </source>
</evidence>
<keyword evidence="13" id="KW-0472">Membrane</keyword>
<dbReference type="InterPro" id="IPR029071">
    <property type="entry name" value="Ubiquitin-like_domsf"/>
</dbReference>
<dbReference type="PANTHER" id="PTHR10556">
    <property type="entry name" value="3-OXO-5-ALPHA-STEROID 4-DEHYDROGENASE"/>
    <property type="match status" value="1"/>
</dbReference>
<dbReference type="GO" id="GO:0005789">
    <property type="term" value="C:endoplasmic reticulum membrane"/>
    <property type="evidence" value="ECO:0007669"/>
    <property type="project" value="UniProtKB-SubCell"/>
</dbReference>
<comment type="similarity">
    <text evidence="3">Belongs to the steroid 5-alpha reductase family.</text>
</comment>
<dbReference type="PROSITE" id="PS50053">
    <property type="entry name" value="UBIQUITIN_2"/>
    <property type="match status" value="1"/>
</dbReference>
<dbReference type="EMBL" id="IAAA01005951">
    <property type="protein sequence ID" value="LAA00210.1"/>
    <property type="molecule type" value="mRNA"/>
</dbReference>
<keyword evidence="9" id="KW-0521">NADP</keyword>
<evidence type="ECO:0000256" key="6">
    <source>
        <dbReference type="ARBA" id="ARBA00022692"/>
    </source>
</evidence>
<proteinExistence type="evidence at transcript level"/>
<keyword evidence="11" id="KW-0560">Oxidoreductase</keyword>
<keyword evidence="5" id="KW-0444">Lipid biosynthesis</keyword>
<comment type="pathway">
    <text evidence="2">Lipid metabolism; fatty acid biosynthesis.</text>
</comment>
<dbReference type="InterPro" id="IPR039357">
    <property type="entry name" value="SRD5A/TECR"/>
</dbReference>
<dbReference type="AlphaFoldDB" id="A0A2L2XYX4"/>
<protein>
    <recommendedName>
        <fullName evidence="4">very-long-chain enoyl-CoA reductase</fullName>
        <ecNumber evidence="4">1.3.1.93</ecNumber>
    </recommendedName>
</protein>
<dbReference type="PANTHER" id="PTHR10556:SF28">
    <property type="entry name" value="VERY-LONG-CHAIN ENOYL-COA REDUCTASE"/>
    <property type="match status" value="1"/>
</dbReference>
<keyword evidence="7" id="KW-0256">Endoplasmic reticulum</keyword>
<evidence type="ECO:0000256" key="12">
    <source>
        <dbReference type="ARBA" id="ARBA00023098"/>
    </source>
</evidence>
<evidence type="ECO:0000256" key="14">
    <source>
        <dbReference type="ARBA" id="ARBA00023160"/>
    </source>
</evidence>
<evidence type="ECO:0000256" key="5">
    <source>
        <dbReference type="ARBA" id="ARBA00022516"/>
    </source>
</evidence>
<evidence type="ECO:0000259" key="17">
    <source>
        <dbReference type="PROSITE" id="PS50053"/>
    </source>
</evidence>
<evidence type="ECO:0000256" key="11">
    <source>
        <dbReference type="ARBA" id="ARBA00023002"/>
    </source>
</evidence>